<dbReference type="RefSeq" id="WP_024331941.1">
    <property type="nucleotide sequence ID" value="NZ_JASOXK010000007.1"/>
</dbReference>
<dbReference type="AlphaFoldDB" id="A0A2I1IMY7"/>
<accession>A0A2I1IMY7</accession>
<feature type="compositionally biased region" description="Low complexity" evidence="1">
    <location>
        <begin position="203"/>
        <end position="218"/>
    </location>
</feature>
<keyword evidence="3" id="KW-1185">Reference proteome</keyword>
<feature type="compositionally biased region" description="Polar residues" evidence="1">
    <location>
        <begin position="1"/>
        <end position="20"/>
    </location>
</feature>
<dbReference type="GeneID" id="35866625"/>
<dbReference type="Proteomes" id="UP000235122">
    <property type="component" value="Unassembled WGS sequence"/>
</dbReference>
<evidence type="ECO:0000313" key="3">
    <source>
        <dbReference type="Proteomes" id="UP000235122"/>
    </source>
</evidence>
<protein>
    <submittedName>
        <fullName evidence="2">Uncharacterized protein</fullName>
    </submittedName>
</protein>
<feature type="region of interest" description="Disordered" evidence="1">
    <location>
        <begin position="1"/>
        <end position="27"/>
    </location>
</feature>
<feature type="compositionally biased region" description="Basic and acidic residues" evidence="1">
    <location>
        <begin position="190"/>
        <end position="202"/>
    </location>
</feature>
<gene>
    <name evidence="2" type="ORF">CYJ19_06490</name>
</gene>
<sequence>MNSTNAPQSGEATPSETGTSVPLGDPQMANLRNALGKALLVLQEHLQGQNTLNLVEDGQVFLPDAQRITIALAMIVSNSIQALGVSESDMNDLMSHIHDDLAAKASQGDEAARASQPSFDAIYLCLHGKTDEWRDLVDAMSPLEFGTLMLMLPETAIGLMTIPTGGDREPLKPLLARGYQELAKIDANADEPRQDLQADLEKAQQAGREAEAAAAKQG</sequence>
<feature type="region of interest" description="Disordered" evidence="1">
    <location>
        <begin position="187"/>
        <end position="218"/>
    </location>
</feature>
<evidence type="ECO:0000313" key="2">
    <source>
        <dbReference type="EMBL" id="PKY72483.1"/>
    </source>
</evidence>
<reference evidence="2 3" key="1">
    <citation type="submission" date="2017-12" db="EMBL/GenBank/DDBJ databases">
        <title>Phylogenetic diversity of female urinary microbiome.</title>
        <authorList>
            <person name="Thomas-White K."/>
            <person name="Wolfe A.J."/>
        </authorList>
    </citation>
    <scope>NUCLEOTIDE SEQUENCE [LARGE SCALE GENOMIC DNA]</scope>
    <source>
        <strain evidence="2 3">UMB0402</strain>
    </source>
</reference>
<evidence type="ECO:0000256" key="1">
    <source>
        <dbReference type="SAM" id="MobiDB-lite"/>
    </source>
</evidence>
<comment type="caution">
    <text evidence="2">The sequence shown here is derived from an EMBL/GenBank/DDBJ whole genome shotgun (WGS) entry which is preliminary data.</text>
</comment>
<name>A0A2I1IMY7_9ACTO</name>
<dbReference type="EMBL" id="PKKO01000003">
    <property type="protein sequence ID" value="PKY72483.1"/>
    <property type="molecule type" value="Genomic_DNA"/>
</dbReference>
<organism evidence="2 3">
    <name type="scientific">Winkia neuii</name>
    <dbReference type="NCBI Taxonomy" id="33007"/>
    <lineage>
        <taxon>Bacteria</taxon>
        <taxon>Bacillati</taxon>
        <taxon>Actinomycetota</taxon>
        <taxon>Actinomycetes</taxon>
        <taxon>Actinomycetales</taxon>
        <taxon>Actinomycetaceae</taxon>
        <taxon>Winkia</taxon>
    </lineage>
</organism>
<proteinExistence type="predicted"/>